<dbReference type="PANTHER" id="PTHR43133">
    <property type="entry name" value="RNA POLYMERASE ECF-TYPE SIGMA FACTO"/>
    <property type="match status" value="1"/>
</dbReference>
<dbReference type="NCBIfam" id="TIGR02937">
    <property type="entry name" value="sigma70-ECF"/>
    <property type="match status" value="1"/>
</dbReference>
<dbReference type="InterPro" id="IPR013324">
    <property type="entry name" value="RNA_pol_sigma_r3/r4-like"/>
</dbReference>
<evidence type="ECO:0000313" key="7">
    <source>
        <dbReference type="Proteomes" id="UP001589774"/>
    </source>
</evidence>
<dbReference type="InterPro" id="IPR013249">
    <property type="entry name" value="RNA_pol_sigma70_r4_t2"/>
</dbReference>
<dbReference type="PROSITE" id="PS00622">
    <property type="entry name" value="HTH_LUXR_1"/>
    <property type="match status" value="1"/>
</dbReference>
<dbReference type="EMBL" id="JBHLWO010000002">
    <property type="protein sequence ID" value="MFC0318480.1"/>
    <property type="molecule type" value="Genomic_DNA"/>
</dbReference>
<reference evidence="6 7" key="1">
    <citation type="submission" date="2024-09" db="EMBL/GenBank/DDBJ databases">
        <authorList>
            <person name="Sun Q."/>
            <person name="Mori K."/>
        </authorList>
    </citation>
    <scope>NUCLEOTIDE SEQUENCE [LARGE SCALE GENOMIC DNA]</scope>
    <source>
        <strain evidence="6 7">CCM 7765</strain>
    </source>
</reference>
<evidence type="ECO:0000256" key="2">
    <source>
        <dbReference type="ARBA" id="ARBA00023015"/>
    </source>
</evidence>
<dbReference type="Proteomes" id="UP001589774">
    <property type="component" value="Unassembled WGS sequence"/>
</dbReference>
<dbReference type="SUPFAM" id="SSF88946">
    <property type="entry name" value="Sigma2 domain of RNA polymerase sigma factors"/>
    <property type="match status" value="1"/>
</dbReference>
<evidence type="ECO:0000259" key="5">
    <source>
        <dbReference type="PROSITE" id="PS00622"/>
    </source>
</evidence>
<comment type="similarity">
    <text evidence="1">Belongs to the sigma-70 factor family. ECF subfamily.</text>
</comment>
<dbReference type="InterPro" id="IPR039425">
    <property type="entry name" value="RNA_pol_sigma-70-like"/>
</dbReference>
<accession>A0ABV6HHX3</accession>
<dbReference type="SUPFAM" id="SSF88659">
    <property type="entry name" value="Sigma3 and sigma4 domains of RNA polymerase sigma factors"/>
    <property type="match status" value="1"/>
</dbReference>
<proteinExistence type="inferred from homology"/>
<dbReference type="InterPro" id="IPR000792">
    <property type="entry name" value="Tscrpt_reg_LuxR_C"/>
</dbReference>
<organism evidence="6 7">
    <name type="scientific">Olivibacter oleidegradans</name>
    <dbReference type="NCBI Taxonomy" id="760123"/>
    <lineage>
        <taxon>Bacteria</taxon>
        <taxon>Pseudomonadati</taxon>
        <taxon>Bacteroidota</taxon>
        <taxon>Sphingobacteriia</taxon>
        <taxon>Sphingobacteriales</taxon>
        <taxon>Sphingobacteriaceae</taxon>
        <taxon>Olivibacter</taxon>
    </lineage>
</organism>
<keyword evidence="3" id="KW-0731">Sigma factor</keyword>
<evidence type="ECO:0000256" key="3">
    <source>
        <dbReference type="ARBA" id="ARBA00023082"/>
    </source>
</evidence>
<dbReference type="PANTHER" id="PTHR43133:SF46">
    <property type="entry name" value="RNA POLYMERASE SIGMA-70 FACTOR ECF SUBFAMILY"/>
    <property type="match status" value="1"/>
</dbReference>
<evidence type="ECO:0000313" key="6">
    <source>
        <dbReference type="EMBL" id="MFC0318480.1"/>
    </source>
</evidence>
<dbReference type="InterPro" id="IPR036388">
    <property type="entry name" value="WH-like_DNA-bd_sf"/>
</dbReference>
<keyword evidence="2" id="KW-0805">Transcription regulation</keyword>
<evidence type="ECO:0000256" key="4">
    <source>
        <dbReference type="ARBA" id="ARBA00023163"/>
    </source>
</evidence>
<dbReference type="CDD" id="cd06171">
    <property type="entry name" value="Sigma70_r4"/>
    <property type="match status" value="1"/>
</dbReference>
<dbReference type="Gene3D" id="1.10.10.10">
    <property type="entry name" value="Winged helix-like DNA-binding domain superfamily/Winged helix DNA-binding domain"/>
    <property type="match status" value="1"/>
</dbReference>
<dbReference type="Pfam" id="PF08281">
    <property type="entry name" value="Sigma70_r4_2"/>
    <property type="match status" value="1"/>
</dbReference>
<dbReference type="RefSeq" id="WP_130857651.1">
    <property type="nucleotide sequence ID" value="NZ_JBHLWO010000002.1"/>
</dbReference>
<comment type="caution">
    <text evidence="6">The sequence shown here is derived from an EMBL/GenBank/DDBJ whole genome shotgun (WGS) entry which is preliminary data.</text>
</comment>
<dbReference type="Gene3D" id="1.10.1740.10">
    <property type="match status" value="1"/>
</dbReference>
<dbReference type="InterPro" id="IPR013325">
    <property type="entry name" value="RNA_pol_sigma_r2"/>
</dbReference>
<protein>
    <submittedName>
        <fullName evidence="6">RNA polymerase sigma factor</fullName>
    </submittedName>
</protein>
<dbReference type="PRINTS" id="PR00038">
    <property type="entry name" value="HTHLUXR"/>
</dbReference>
<keyword evidence="7" id="KW-1185">Reference proteome</keyword>
<gene>
    <name evidence="6" type="ORF">ACFFI0_09175</name>
</gene>
<evidence type="ECO:0000256" key="1">
    <source>
        <dbReference type="ARBA" id="ARBA00010641"/>
    </source>
</evidence>
<keyword evidence="4" id="KW-0804">Transcription</keyword>
<sequence length="188" mass="21526">MTKKIRDLTSLVHQMAITNTEGVYIEVFNILFEPIRKFSFGFLKSWELSEEVASDVLFMLWEKRQQLLEIKNVKHYAFVAARNKSLNVLKQHTGRELLSLDEVDFDIQINTPSPEAIFIQGEMKAKLEQAIASLPKQCKLVFQLVKEEGFSYKEVADILGLSTKTVDAHLVNAMKKLAHILKAEFKLA</sequence>
<name>A0ABV6HHX3_9SPHI</name>
<feature type="domain" description="HTH luxR-type" evidence="5">
    <location>
        <begin position="149"/>
        <end position="176"/>
    </location>
</feature>
<dbReference type="InterPro" id="IPR014284">
    <property type="entry name" value="RNA_pol_sigma-70_dom"/>
</dbReference>